<name>A0A1L9ULK7_ASPBC</name>
<gene>
    <name evidence="1" type="ORF">ASPBRDRAFT_541320</name>
</gene>
<organism evidence="1 2">
    <name type="scientific">Aspergillus brasiliensis (strain CBS 101740 / IMI 381727 / IBT 21946)</name>
    <dbReference type="NCBI Taxonomy" id="767769"/>
    <lineage>
        <taxon>Eukaryota</taxon>
        <taxon>Fungi</taxon>
        <taxon>Dikarya</taxon>
        <taxon>Ascomycota</taxon>
        <taxon>Pezizomycotina</taxon>
        <taxon>Eurotiomycetes</taxon>
        <taxon>Eurotiomycetidae</taxon>
        <taxon>Eurotiales</taxon>
        <taxon>Aspergillaceae</taxon>
        <taxon>Aspergillus</taxon>
        <taxon>Aspergillus subgen. Circumdati</taxon>
    </lineage>
</organism>
<dbReference type="RefSeq" id="XP_067479738.1">
    <property type="nucleotide sequence ID" value="XM_067627181.1"/>
</dbReference>
<evidence type="ECO:0000313" key="2">
    <source>
        <dbReference type="Proteomes" id="UP000184499"/>
    </source>
</evidence>
<protein>
    <submittedName>
        <fullName evidence="1">Uncharacterized protein</fullName>
    </submittedName>
</protein>
<keyword evidence="2" id="KW-1185">Reference proteome</keyword>
<proteinExistence type="predicted"/>
<dbReference type="AlphaFoldDB" id="A0A1L9ULK7"/>
<reference evidence="2" key="1">
    <citation type="journal article" date="2017" name="Genome Biol.">
        <title>Comparative genomics reveals high biological diversity and specific adaptations in the industrially and medically important fungal genus Aspergillus.</title>
        <authorList>
            <person name="de Vries R.P."/>
            <person name="Riley R."/>
            <person name="Wiebenga A."/>
            <person name="Aguilar-Osorio G."/>
            <person name="Amillis S."/>
            <person name="Uchima C.A."/>
            <person name="Anderluh G."/>
            <person name="Asadollahi M."/>
            <person name="Askin M."/>
            <person name="Barry K."/>
            <person name="Battaglia E."/>
            <person name="Bayram O."/>
            <person name="Benocci T."/>
            <person name="Braus-Stromeyer S.A."/>
            <person name="Caldana C."/>
            <person name="Canovas D."/>
            <person name="Cerqueira G.C."/>
            <person name="Chen F."/>
            <person name="Chen W."/>
            <person name="Choi C."/>
            <person name="Clum A."/>
            <person name="Dos Santos R.A."/>
            <person name="Damasio A.R."/>
            <person name="Diallinas G."/>
            <person name="Emri T."/>
            <person name="Fekete E."/>
            <person name="Flipphi M."/>
            <person name="Freyberg S."/>
            <person name="Gallo A."/>
            <person name="Gournas C."/>
            <person name="Habgood R."/>
            <person name="Hainaut M."/>
            <person name="Harispe M.L."/>
            <person name="Henrissat B."/>
            <person name="Hilden K.S."/>
            <person name="Hope R."/>
            <person name="Hossain A."/>
            <person name="Karabika E."/>
            <person name="Karaffa L."/>
            <person name="Karanyi Z."/>
            <person name="Krasevec N."/>
            <person name="Kuo A."/>
            <person name="Kusch H."/>
            <person name="LaButti K."/>
            <person name="Lagendijk E.L."/>
            <person name="Lapidus A."/>
            <person name="Levasseur A."/>
            <person name="Lindquist E."/>
            <person name="Lipzen A."/>
            <person name="Logrieco A.F."/>
            <person name="MacCabe A."/>
            <person name="Maekelae M.R."/>
            <person name="Malavazi I."/>
            <person name="Melin P."/>
            <person name="Meyer V."/>
            <person name="Mielnichuk N."/>
            <person name="Miskei M."/>
            <person name="Molnar A.P."/>
            <person name="Mule G."/>
            <person name="Ngan C.Y."/>
            <person name="Orejas M."/>
            <person name="Orosz E."/>
            <person name="Ouedraogo J.P."/>
            <person name="Overkamp K.M."/>
            <person name="Park H.-S."/>
            <person name="Perrone G."/>
            <person name="Piumi F."/>
            <person name="Punt P.J."/>
            <person name="Ram A.F."/>
            <person name="Ramon A."/>
            <person name="Rauscher S."/>
            <person name="Record E."/>
            <person name="Riano-Pachon D.M."/>
            <person name="Robert V."/>
            <person name="Roehrig J."/>
            <person name="Ruller R."/>
            <person name="Salamov A."/>
            <person name="Salih N.S."/>
            <person name="Samson R.A."/>
            <person name="Sandor E."/>
            <person name="Sanguinetti M."/>
            <person name="Schuetze T."/>
            <person name="Sepcic K."/>
            <person name="Shelest E."/>
            <person name="Sherlock G."/>
            <person name="Sophianopoulou V."/>
            <person name="Squina F.M."/>
            <person name="Sun H."/>
            <person name="Susca A."/>
            <person name="Todd R.B."/>
            <person name="Tsang A."/>
            <person name="Unkles S.E."/>
            <person name="van de Wiele N."/>
            <person name="van Rossen-Uffink D."/>
            <person name="Oliveira J.V."/>
            <person name="Vesth T.C."/>
            <person name="Visser J."/>
            <person name="Yu J.-H."/>
            <person name="Zhou M."/>
            <person name="Andersen M.R."/>
            <person name="Archer D.B."/>
            <person name="Baker S.E."/>
            <person name="Benoit I."/>
            <person name="Brakhage A.A."/>
            <person name="Braus G.H."/>
            <person name="Fischer R."/>
            <person name="Frisvad J.C."/>
            <person name="Goldman G.H."/>
            <person name="Houbraken J."/>
            <person name="Oakley B."/>
            <person name="Pocsi I."/>
            <person name="Scazzocchio C."/>
            <person name="Seiboth B."/>
            <person name="vanKuyk P.A."/>
            <person name="Wortman J."/>
            <person name="Dyer P.S."/>
            <person name="Grigoriev I.V."/>
        </authorList>
    </citation>
    <scope>NUCLEOTIDE SEQUENCE [LARGE SCALE GENOMIC DNA]</scope>
    <source>
        <strain evidence="2">CBS 101740 / IMI 381727 / IBT 21946</strain>
    </source>
</reference>
<dbReference type="GeneID" id="93579669"/>
<dbReference type="EMBL" id="KV878683">
    <property type="protein sequence ID" value="OJJ72490.1"/>
    <property type="molecule type" value="Genomic_DNA"/>
</dbReference>
<sequence length="69" mass="7714">MRSCVYESCIMPRYYRISKSGCLVSATAFMSVPLVIHEHFVAEAMSGSSLSSEAQVQESTLTLLYTQRM</sequence>
<dbReference type="VEuPathDB" id="FungiDB:ASPBRDRAFT_541320"/>
<accession>A0A1L9ULK7</accession>
<evidence type="ECO:0000313" key="1">
    <source>
        <dbReference type="EMBL" id="OJJ72490.1"/>
    </source>
</evidence>
<dbReference type="OrthoDB" id="10355169at2759"/>
<dbReference type="Proteomes" id="UP000184499">
    <property type="component" value="Unassembled WGS sequence"/>
</dbReference>